<dbReference type="Proteomes" id="UP000317180">
    <property type="component" value="Unassembled WGS sequence"/>
</dbReference>
<feature type="transmembrane region" description="Helical" evidence="1">
    <location>
        <begin position="165"/>
        <end position="185"/>
    </location>
</feature>
<keyword evidence="3" id="KW-1185">Reference proteome</keyword>
<keyword evidence="1" id="KW-1133">Transmembrane helix</keyword>
<dbReference type="EMBL" id="BJOD01000012">
    <property type="protein sequence ID" value="GED25370.1"/>
    <property type="molecule type" value="Genomic_DNA"/>
</dbReference>
<feature type="transmembrane region" description="Helical" evidence="1">
    <location>
        <begin position="15"/>
        <end position="40"/>
    </location>
</feature>
<dbReference type="RefSeq" id="WP_242507370.1">
    <property type="nucleotide sequence ID" value="NZ_BJOD01000012.1"/>
</dbReference>
<sequence length="217" mass="24300">MSCRRIAYRERYDGAILSLALGPIIGDILMYIFTSSMLTFRGQWLPEILRHALPRAIAIPALLLLGSASFISGALVLINYAFIVSRYLSPETPVYVLLILFVAVASFGALQASKTVLYSTELILILNVPLLLFSIVKAYTNPNMNFDEVRAMIDYTWIFPSWKSLAVSTYAVTGYISLSIFNRAFSGVQILKHRWTIPCIGFSILFTAFFAFPIYSP</sequence>
<proteinExistence type="predicted"/>
<protein>
    <submittedName>
        <fullName evidence="2">Uncharacterized protein</fullName>
    </submittedName>
</protein>
<feature type="transmembrane region" description="Helical" evidence="1">
    <location>
        <begin position="94"/>
        <end position="110"/>
    </location>
</feature>
<organism evidence="2 3">
    <name type="scientific">Brevibacillus agri</name>
    <dbReference type="NCBI Taxonomy" id="51101"/>
    <lineage>
        <taxon>Bacteria</taxon>
        <taxon>Bacillati</taxon>
        <taxon>Bacillota</taxon>
        <taxon>Bacilli</taxon>
        <taxon>Bacillales</taxon>
        <taxon>Paenibacillaceae</taxon>
        <taxon>Brevibacillus</taxon>
    </lineage>
</organism>
<keyword evidence="1" id="KW-0472">Membrane</keyword>
<dbReference type="GeneID" id="82813958"/>
<evidence type="ECO:0000256" key="1">
    <source>
        <dbReference type="SAM" id="Phobius"/>
    </source>
</evidence>
<reference evidence="2 3" key="1">
    <citation type="submission" date="2019-06" db="EMBL/GenBank/DDBJ databases">
        <title>Whole genome shotgun sequence of Brevibacillus agri NBRC 15538.</title>
        <authorList>
            <person name="Hosoyama A."/>
            <person name="Uohara A."/>
            <person name="Ohji S."/>
            <person name="Ichikawa N."/>
        </authorList>
    </citation>
    <scope>NUCLEOTIDE SEQUENCE [LARGE SCALE GENOMIC DNA]</scope>
    <source>
        <strain evidence="2 3">NBRC 15538</strain>
    </source>
</reference>
<keyword evidence="1" id="KW-0812">Transmembrane</keyword>
<evidence type="ECO:0000313" key="2">
    <source>
        <dbReference type="EMBL" id="GED25370.1"/>
    </source>
</evidence>
<accession>A0ABQ0SND9</accession>
<feature type="transmembrane region" description="Helical" evidence="1">
    <location>
        <begin position="122"/>
        <end position="140"/>
    </location>
</feature>
<feature type="transmembrane region" description="Helical" evidence="1">
    <location>
        <begin position="197"/>
        <end position="215"/>
    </location>
</feature>
<comment type="caution">
    <text evidence="2">The sequence shown here is derived from an EMBL/GenBank/DDBJ whole genome shotgun (WGS) entry which is preliminary data.</text>
</comment>
<name>A0ABQ0SND9_9BACL</name>
<feature type="transmembrane region" description="Helical" evidence="1">
    <location>
        <begin position="61"/>
        <end position="82"/>
    </location>
</feature>
<gene>
    <name evidence="2" type="ORF">BAG01nite_14720</name>
</gene>
<evidence type="ECO:0000313" key="3">
    <source>
        <dbReference type="Proteomes" id="UP000317180"/>
    </source>
</evidence>